<evidence type="ECO:0000313" key="2">
    <source>
        <dbReference type="Proteomes" id="UP001190926"/>
    </source>
</evidence>
<reference evidence="1 2" key="1">
    <citation type="journal article" date="2021" name="Nat. Commun.">
        <title>Incipient diploidization of the medicinal plant Perilla within 10,000 years.</title>
        <authorList>
            <person name="Zhang Y."/>
            <person name="Shen Q."/>
            <person name="Leng L."/>
            <person name="Zhang D."/>
            <person name="Chen S."/>
            <person name="Shi Y."/>
            <person name="Ning Z."/>
            <person name="Chen S."/>
        </authorList>
    </citation>
    <scope>NUCLEOTIDE SEQUENCE [LARGE SCALE GENOMIC DNA]</scope>
    <source>
        <strain evidence="2">cv. PC099</strain>
    </source>
</reference>
<proteinExistence type="predicted"/>
<name>A0AAD4ILW3_PERFH</name>
<keyword evidence="2" id="KW-1185">Reference proteome</keyword>
<gene>
    <name evidence="1" type="ORF">C2S53_019960</name>
</gene>
<dbReference type="AlphaFoldDB" id="A0AAD4ILW3"/>
<dbReference type="Proteomes" id="UP001190926">
    <property type="component" value="Unassembled WGS sequence"/>
</dbReference>
<organism evidence="1 2">
    <name type="scientific">Perilla frutescens var. hirtella</name>
    <name type="common">Perilla citriodora</name>
    <name type="synonym">Perilla setoyensis</name>
    <dbReference type="NCBI Taxonomy" id="608512"/>
    <lineage>
        <taxon>Eukaryota</taxon>
        <taxon>Viridiplantae</taxon>
        <taxon>Streptophyta</taxon>
        <taxon>Embryophyta</taxon>
        <taxon>Tracheophyta</taxon>
        <taxon>Spermatophyta</taxon>
        <taxon>Magnoliopsida</taxon>
        <taxon>eudicotyledons</taxon>
        <taxon>Gunneridae</taxon>
        <taxon>Pentapetalae</taxon>
        <taxon>asterids</taxon>
        <taxon>lamiids</taxon>
        <taxon>Lamiales</taxon>
        <taxon>Lamiaceae</taxon>
        <taxon>Nepetoideae</taxon>
        <taxon>Elsholtzieae</taxon>
        <taxon>Perilla</taxon>
    </lineage>
</organism>
<dbReference type="EMBL" id="SDAM02029734">
    <property type="protein sequence ID" value="KAH6754836.1"/>
    <property type="molecule type" value="Genomic_DNA"/>
</dbReference>
<protein>
    <submittedName>
        <fullName evidence="1">Uncharacterized protein</fullName>
    </submittedName>
</protein>
<sequence>MTCLYNFLMLDVHCHPDVDLKTSLESTDLGHQLFEDLGEDASGMDEMKTGKPVELQNSRGYVPQSAKVLWCRVMPPPCLKNPYAKDALSFDSDPFSNQTSKCAGAVHCYEVAFLLNINHLV</sequence>
<accession>A0AAD4ILW3</accession>
<evidence type="ECO:0000313" key="1">
    <source>
        <dbReference type="EMBL" id="KAH6754836.1"/>
    </source>
</evidence>
<comment type="caution">
    <text evidence="1">The sequence shown here is derived from an EMBL/GenBank/DDBJ whole genome shotgun (WGS) entry which is preliminary data.</text>
</comment>